<dbReference type="PATRIC" id="fig|1450449.3.peg.2192"/>
<dbReference type="STRING" id="1122190.GCA_000621105_01802"/>
<feature type="binding site" evidence="10">
    <location>
        <position position="195"/>
    </location>
    <ligand>
        <name>Mn(2+)</name>
        <dbReference type="ChEBI" id="CHEBI:29035"/>
        <label>2</label>
    </ligand>
</feature>
<comment type="pathway">
    <text evidence="10">Glycolipid biosynthesis; lipid IV(A) biosynthesis; lipid IV(A) from (3R)-3-hydroxytetradecanoyl-[acyl-carrier-protein] and UDP-N-acetyl-alpha-D-glucosamine: step 4/6.</text>
</comment>
<feature type="binding site" evidence="10">
    <location>
        <begin position="79"/>
        <end position="80"/>
    </location>
    <ligand>
        <name>substrate</name>
    </ligand>
</feature>
<dbReference type="GO" id="GO:0005737">
    <property type="term" value="C:cytoplasm"/>
    <property type="evidence" value="ECO:0007669"/>
    <property type="project" value="InterPro"/>
</dbReference>
<dbReference type="PANTHER" id="PTHR34990:SF1">
    <property type="entry name" value="UDP-2,3-DIACYLGLUCOSAMINE HYDROLASE"/>
    <property type="match status" value="1"/>
</dbReference>
<keyword evidence="8 10" id="KW-0472">Membrane</keyword>
<evidence type="ECO:0000256" key="7">
    <source>
        <dbReference type="ARBA" id="ARBA00023098"/>
    </source>
</evidence>
<feature type="binding site" evidence="10">
    <location>
        <position position="41"/>
    </location>
    <ligand>
        <name>Mn(2+)</name>
        <dbReference type="ChEBI" id="CHEBI:29035"/>
        <label>1</label>
    </ligand>
</feature>
<dbReference type="GO" id="GO:0030145">
    <property type="term" value="F:manganese ion binding"/>
    <property type="evidence" value="ECO:0007669"/>
    <property type="project" value="UniProtKB-UniRule"/>
</dbReference>
<reference evidence="12 13" key="1">
    <citation type="journal article" date="2014" name="Genome Announc.">
        <title>Genome Sequence of a Presumptive Mannheimia haemolytica Strain with an A1/A6-Cross-Reactive Serotype from a White-Tailed Deer (Odocoileus virginianus).</title>
        <authorList>
            <person name="Lawrence P.K."/>
            <person name="Bey R.F."/>
            <person name="Wiener B."/>
            <person name="Kittichotirat W."/>
            <person name="Bumgarner R.E."/>
        </authorList>
    </citation>
    <scope>NUCLEOTIDE SEQUENCE [LARGE SCALE GENOMIC DNA]</scope>
    <source>
        <strain evidence="12 13">PKL10</strain>
    </source>
</reference>
<feature type="binding site" evidence="10">
    <location>
        <position position="167"/>
    </location>
    <ligand>
        <name>substrate</name>
    </ligand>
</feature>
<comment type="cofactor">
    <cofactor evidence="10">
        <name>Mn(2+)</name>
        <dbReference type="ChEBI" id="CHEBI:29035"/>
    </cofactor>
    <text evidence="10">Binds 2 Mn(2+) ions per subunit in a binuclear metal center.</text>
</comment>
<evidence type="ECO:0000259" key="11">
    <source>
        <dbReference type="Pfam" id="PF00149"/>
    </source>
</evidence>
<feature type="domain" description="Calcineurin-like phosphoesterase" evidence="11">
    <location>
        <begin position="4"/>
        <end position="198"/>
    </location>
</feature>
<feature type="binding site" evidence="10">
    <location>
        <position position="114"/>
    </location>
    <ligand>
        <name>Mn(2+)</name>
        <dbReference type="ChEBI" id="CHEBI:29035"/>
        <label>2</label>
    </ligand>
</feature>
<evidence type="ECO:0000256" key="9">
    <source>
        <dbReference type="ARBA" id="ARBA00023211"/>
    </source>
</evidence>
<evidence type="ECO:0000256" key="10">
    <source>
        <dbReference type="HAMAP-Rule" id="MF_00575"/>
    </source>
</evidence>
<evidence type="ECO:0000256" key="2">
    <source>
        <dbReference type="ARBA" id="ARBA00022516"/>
    </source>
</evidence>
<organism evidence="12 13">
    <name type="scientific">Mannheimia granulomatis</name>
    <dbReference type="NCBI Taxonomy" id="85402"/>
    <lineage>
        <taxon>Bacteria</taxon>
        <taxon>Pseudomonadati</taxon>
        <taxon>Pseudomonadota</taxon>
        <taxon>Gammaproteobacteria</taxon>
        <taxon>Pasteurellales</taxon>
        <taxon>Pasteurellaceae</taxon>
        <taxon>Mannheimia</taxon>
    </lineage>
</organism>
<comment type="function">
    <text evidence="10">Hydrolyzes the pyrophosphate bond of UDP-2,3-diacylglucosamine to yield 2,3-diacylglucosamine 1-phosphate (lipid X) and UMP by catalyzing the attack of water at the alpha-P atom. Involved in the biosynthesis of lipid A, a phosphorylated glycolipid that anchors the lipopolysaccharide to the outer membrane of the cell.</text>
</comment>
<comment type="similarity">
    <text evidence="10">Belongs to the LpxH family.</text>
</comment>
<dbReference type="GO" id="GO:0008758">
    <property type="term" value="F:UDP-2,3-diacylglucosamine hydrolase activity"/>
    <property type="evidence" value="ECO:0007669"/>
    <property type="project" value="UniProtKB-UniRule"/>
</dbReference>
<evidence type="ECO:0000256" key="4">
    <source>
        <dbReference type="ARBA" id="ARBA00022556"/>
    </source>
</evidence>
<dbReference type="Proteomes" id="UP000054123">
    <property type="component" value="Unassembled WGS sequence"/>
</dbReference>
<evidence type="ECO:0000313" key="13">
    <source>
        <dbReference type="Proteomes" id="UP000054123"/>
    </source>
</evidence>
<dbReference type="InterPro" id="IPR043461">
    <property type="entry name" value="LpxH-like"/>
</dbReference>
<keyword evidence="6 10" id="KW-0378">Hydrolase</keyword>
<dbReference type="AlphaFoldDB" id="A0A011P4Q0"/>
<feature type="binding site" evidence="10">
    <location>
        <position position="197"/>
    </location>
    <ligand>
        <name>Mn(2+)</name>
        <dbReference type="ChEBI" id="CHEBI:29035"/>
        <label>1</label>
    </ligand>
</feature>
<dbReference type="EMBL" id="JANJ01000008">
    <property type="protein sequence ID" value="EXI61459.1"/>
    <property type="molecule type" value="Genomic_DNA"/>
</dbReference>
<gene>
    <name evidence="10" type="primary">lpxH</name>
    <name evidence="12" type="ORF">AK33_10995</name>
</gene>
<feature type="binding site" evidence="10">
    <location>
        <position position="8"/>
    </location>
    <ligand>
        <name>Mn(2+)</name>
        <dbReference type="ChEBI" id="CHEBI:29035"/>
        <label>1</label>
    </ligand>
</feature>
<dbReference type="InterPro" id="IPR010138">
    <property type="entry name" value="UDP-diacylglucosamine_Hdrlase"/>
</dbReference>
<keyword evidence="9 10" id="KW-0464">Manganese</keyword>
<dbReference type="InterPro" id="IPR029052">
    <property type="entry name" value="Metallo-depent_PP-like"/>
</dbReference>
<feature type="binding site" evidence="10">
    <location>
        <position position="41"/>
    </location>
    <ligand>
        <name>Mn(2+)</name>
        <dbReference type="ChEBI" id="CHEBI:29035"/>
        <label>2</label>
    </ligand>
</feature>
<keyword evidence="4 10" id="KW-0441">Lipid A biosynthesis</keyword>
<sequence>MIYYFIADLHLNENQPEITQHFLQFMQKKAPLAKAVYILGDLFDFWIGDDEESELISQVKTAIKMLTTSGVKCYFICGNRDFLIGKRFSQQTGIEILPDYQLLDLFGKQTLLCHGDTLCIDDIKYQKFRKKVHQKWRQALFLSLPLSWRIHIARKIRAKSQQEKQHKSAHIMDVNPQFTADIMGKFNAVQLIHGHTHRQAIHKEQNFTRIVLGDWKKDYASILEVSEQGTKFI</sequence>
<accession>A0A011P4Q0</accession>
<dbReference type="OrthoDB" id="9783283at2"/>
<dbReference type="PANTHER" id="PTHR34990">
    <property type="entry name" value="UDP-2,3-DIACYLGLUCOSAMINE HYDROLASE-RELATED"/>
    <property type="match status" value="1"/>
</dbReference>
<comment type="subcellular location">
    <subcellularLocation>
        <location evidence="10">Cell inner membrane</location>
        <topology evidence="10">Peripheral membrane protein</topology>
        <orientation evidence="10">Cytoplasmic side</orientation>
    </subcellularLocation>
</comment>
<proteinExistence type="inferred from homology"/>
<dbReference type="Gene3D" id="3.60.21.10">
    <property type="match status" value="1"/>
</dbReference>
<dbReference type="GO" id="GO:0019897">
    <property type="term" value="C:extrinsic component of plasma membrane"/>
    <property type="evidence" value="ECO:0007669"/>
    <property type="project" value="UniProtKB-UniRule"/>
</dbReference>
<comment type="caution">
    <text evidence="12">The sequence shown here is derived from an EMBL/GenBank/DDBJ whole genome shotgun (WGS) entry which is preliminary data.</text>
</comment>
<dbReference type="HAMAP" id="MF_00575">
    <property type="entry name" value="LpxH"/>
    <property type="match status" value="1"/>
</dbReference>
<dbReference type="CDD" id="cd07398">
    <property type="entry name" value="MPP_YbbF-LpxH"/>
    <property type="match status" value="1"/>
</dbReference>
<evidence type="ECO:0000256" key="5">
    <source>
        <dbReference type="ARBA" id="ARBA00022723"/>
    </source>
</evidence>
<comment type="catalytic activity">
    <reaction evidence="10">
        <text>UDP-2-N,3-O-bis[(3R)-3-hydroxytetradecanoyl]-alpha-D-glucosamine + H2O = 2-N,3-O-bis[(3R)-3-hydroxytetradecanoyl]-alpha-D-glucosaminyl 1-phosphate + UMP + 2 H(+)</text>
        <dbReference type="Rhea" id="RHEA:25213"/>
        <dbReference type="ChEBI" id="CHEBI:15377"/>
        <dbReference type="ChEBI" id="CHEBI:15378"/>
        <dbReference type="ChEBI" id="CHEBI:57865"/>
        <dbReference type="ChEBI" id="CHEBI:57957"/>
        <dbReference type="ChEBI" id="CHEBI:78847"/>
        <dbReference type="EC" id="3.6.1.54"/>
    </reaction>
</comment>
<keyword evidence="2 10" id="KW-0444">Lipid biosynthesis</keyword>
<dbReference type="Pfam" id="PF00149">
    <property type="entry name" value="Metallophos"/>
    <property type="match status" value="1"/>
</dbReference>
<evidence type="ECO:0000256" key="8">
    <source>
        <dbReference type="ARBA" id="ARBA00023136"/>
    </source>
</evidence>
<dbReference type="SUPFAM" id="SSF56300">
    <property type="entry name" value="Metallo-dependent phosphatases"/>
    <property type="match status" value="1"/>
</dbReference>
<feature type="binding site" evidence="10">
    <location>
        <position position="160"/>
    </location>
    <ligand>
        <name>substrate</name>
    </ligand>
</feature>
<protein>
    <recommendedName>
        <fullName evidence="10">UDP-2,3-diacylglucosamine hydrolase</fullName>
        <ecNumber evidence="10">3.6.1.54</ecNumber>
    </recommendedName>
    <alternativeName>
        <fullName evidence="10">UDP-2,3-diacylglucosamine diphosphatase</fullName>
    </alternativeName>
</protein>
<name>A0A011P4Q0_9PAST</name>
<dbReference type="RefSeq" id="WP_042804381.1">
    <property type="nucleotide sequence ID" value="NZ_AVSP01000012.1"/>
</dbReference>
<evidence type="ECO:0000256" key="1">
    <source>
        <dbReference type="ARBA" id="ARBA00022475"/>
    </source>
</evidence>
<dbReference type="NCBIfam" id="TIGR01854">
    <property type="entry name" value="lipid_A_lpxH"/>
    <property type="match status" value="1"/>
</dbReference>
<feature type="binding site" evidence="10">
    <location>
        <position position="195"/>
    </location>
    <ligand>
        <name>substrate</name>
    </ligand>
</feature>
<dbReference type="InterPro" id="IPR004843">
    <property type="entry name" value="Calcineurin-like_PHP"/>
</dbReference>
<feature type="binding site" evidence="10">
    <location>
        <position position="164"/>
    </location>
    <ligand>
        <name>substrate</name>
    </ligand>
</feature>
<dbReference type="GO" id="GO:0009245">
    <property type="term" value="P:lipid A biosynthetic process"/>
    <property type="evidence" value="ECO:0007669"/>
    <property type="project" value="UniProtKB-UniRule"/>
</dbReference>
<dbReference type="EC" id="3.6.1.54" evidence="10"/>
<feature type="binding site" evidence="10">
    <location>
        <position position="79"/>
    </location>
    <ligand>
        <name>Mn(2+)</name>
        <dbReference type="ChEBI" id="CHEBI:29035"/>
        <label>2</label>
    </ligand>
</feature>
<keyword evidence="1 10" id="KW-1003">Cell membrane</keyword>
<keyword evidence="3 10" id="KW-0997">Cell inner membrane</keyword>
<keyword evidence="5 10" id="KW-0479">Metal-binding</keyword>
<evidence type="ECO:0000256" key="6">
    <source>
        <dbReference type="ARBA" id="ARBA00022801"/>
    </source>
</evidence>
<keyword evidence="13" id="KW-1185">Reference proteome</keyword>
<feature type="binding site" evidence="10">
    <location>
        <position position="10"/>
    </location>
    <ligand>
        <name>Mn(2+)</name>
        <dbReference type="ChEBI" id="CHEBI:29035"/>
        <label>1</label>
    </ligand>
</feature>
<evidence type="ECO:0000256" key="3">
    <source>
        <dbReference type="ARBA" id="ARBA00022519"/>
    </source>
</evidence>
<feature type="binding site" evidence="10">
    <location>
        <position position="122"/>
    </location>
    <ligand>
        <name>substrate</name>
    </ligand>
</feature>
<evidence type="ECO:0000313" key="12">
    <source>
        <dbReference type="EMBL" id="EXI61459.1"/>
    </source>
</evidence>
<dbReference type="NCBIfam" id="NF003743">
    <property type="entry name" value="PRK05340.1"/>
    <property type="match status" value="1"/>
</dbReference>
<keyword evidence="7 10" id="KW-0443">Lipid metabolism</keyword>
<dbReference type="UniPathway" id="UPA00359">
    <property type="reaction ID" value="UER00480"/>
</dbReference>